<keyword evidence="1" id="KW-0732">Signal</keyword>
<dbReference type="OrthoDB" id="413313at2759"/>
<dbReference type="EMBL" id="AMQN01011890">
    <property type="status" value="NOT_ANNOTATED_CDS"/>
    <property type="molecule type" value="Genomic_DNA"/>
</dbReference>
<dbReference type="EMBL" id="KB309161">
    <property type="protein sequence ID" value="ELT95303.1"/>
    <property type="molecule type" value="Genomic_DNA"/>
</dbReference>
<reference evidence="3" key="3">
    <citation type="submission" date="2015-06" db="UniProtKB">
        <authorList>
            <consortium name="EnsemblMetazoa"/>
        </authorList>
    </citation>
    <scope>IDENTIFICATION</scope>
</reference>
<feature type="chain" id="PRO_5008787191" evidence="1">
    <location>
        <begin position="20"/>
        <end position="562"/>
    </location>
</feature>
<keyword evidence="4" id="KW-1185">Reference proteome</keyword>
<protein>
    <submittedName>
        <fullName evidence="2 3">Uncharacterized protein</fullName>
    </submittedName>
</protein>
<accession>R7TN95</accession>
<dbReference type="EnsemblMetazoa" id="CapteT201461">
    <property type="protein sequence ID" value="CapteP201461"/>
    <property type="gene ID" value="CapteG201461"/>
</dbReference>
<evidence type="ECO:0000256" key="1">
    <source>
        <dbReference type="SAM" id="SignalP"/>
    </source>
</evidence>
<reference evidence="2 4" key="2">
    <citation type="journal article" date="2013" name="Nature">
        <title>Insights into bilaterian evolution from three spiralian genomes.</title>
        <authorList>
            <person name="Simakov O."/>
            <person name="Marletaz F."/>
            <person name="Cho S.J."/>
            <person name="Edsinger-Gonzales E."/>
            <person name="Havlak P."/>
            <person name="Hellsten U."/>
            <person name="Kuo D.H."/>
            <person name="Larsson T."/>
            <person name="Lv J."/>
            <person name="Arendt D."/>
            <person name="Savage R."/>
            <person name="Osoegawa K."/>
            <person name="de Jong P."/>
            <person name="Grimwood J."/>
            <person name="Chapman J.A."/>
            <person name="Shapiro H."/>
            <person name="Aerts A."/>
            <person name="Otillar R.P."/>
            <person name="Terry A.Y."/>
            <person name="Boore J.L."/>
            <person name="Grigoriev I.V."/>
            <person name="Lindberg D.R."/>
            <person name="Seaver E.C."/>
            <person name="Weisblat D.A."/>
            <person name="Putnam N.H."/>
            <person name="Rokhsar D.S."/>
        </authorList>
    </citation>
    <scope>NUCLEOTIDE SEQUENCE</scope>
    <source>
        <strain evidence="2 4">I ESC-2004</strain>
    </source>
</reference>
<organism evidence="2">
    <name type="scientific">Capitella teleta</name>
    <name type="common">Polychaete worm</name>
    <dbReference type="NCBI Taxonomy" id="283909"/>
    <lineage>
        <taxon>Eukaryota</taxon>
        <taxon>Metazoa</taxon>
        <taxon>Spiralia</taxon>
        <taxon>Lophotrochozoa</taxon>
        <taxon>Annelida</taxon>
        <taxon>Polychaeta</taxon>
        <taxon>Sedentaria</taxon>
        <taxon>Scolecida</taxon>
        <taxon>Capitellidae</taxon>
        <taxon>Capitella</taxon>
    </lineage>
</organism>
<dbReference type="HOGENOM" id="CLU_485062_0_0_1"/>
<name>R7TN95_CAPTE</name>
<evidence type="ECO:0000313" key="4">
    <source>
        <dbReference type="Proteomes" id="UP000014760"/>
    </source>
</evidence>
<gene>
    <name evidence="2" type="ORF">CAPTEDRAFT_201461</name>
</gene>
<reference evidence="4" key="1">
    <citation type="submission" date="2012-12" db="EMBL/GenBank/DDBJ databases">
        <authorList>
            <person name="Hellsten U."/>
            <person name="Grimwood J."/>
            <person name="Chapman J.A."/>
            <person name="Shapiro H."/>
            <person name="Aerts A."/>
            <person name="Otillar R.P."/>
            <person name="Terry A.Y."/>
            <person name="Boore J.L."/>
            <person name="Simakov O."/>
            <person name="Marletaz F."/>
            <person name="Cho S.-J."/>
            <person name="Edsinger-Gonzales E."/>
            <person name="Havlak P."/>
            <person name="Kuo D.-H."/>
            <person name="Larsson T."/>
            <person name="Lv J."/>
            <person name="Arendt D."/>
            <person name="Savage R."/>
            <person name="Osoegawa K."/>
            <person name="de Jong P."/>
            <person name="Lindberg D.R."/>
            <person name="Seaver E.C."/>
            <person name="Weisblat D.A."/>
            <person name="Putnam N.H."/>
            <person name="Grigoriev I.V."/>
            <person name="Rokhsar D.S."/>
        </authorList>
    </citation>
    <scope>NUCLEOTIDE SEQUENCE</scope>
    <source>
        <strain evidence="4">I ESC-2004</strain>
    </source>
</reference>
<dbReference type="Proteomes" id="UP000014760">
    <property type="component" value="Unassembled WGS sequence"/>
</dbReference>
<sequence>MPRPWVLGVTLVATCVVSSRILLSWHGSTNDSQRSTRDSCSDVFAPEFFNGVLLPTQRDCKMLSMTRQHQSSDIKICSSVRGHGVPILNENGERYLLTWQEVNKQRTGNHSEACDESHESFSPLDAETNSQVRVFILRGVSRAFFYSHFPRTLSSLRRLGEDTSIEHFPALQAASISGERLISNLLKWNDAERNPQKARKSRHRYILNLCKGDHVNATRRFEALSSHTHLDAVSDIVEFSCDSCLTHKRYAALDVMLDHYIREQGSGSHAVDSYTQYPTLKTLAAISFSGCLKRDRRDCCSDNDMDASVTCLCCGPLSNASTGVRNNTIEVAVAEFAVGALNSKLQYEWRTRQSSSFERLQSPRLVGRRFQQIASNYVNPKSIEVQLRITCDVLHPQDHMKVEGSLVFSVIVSKDFINDQLKLKHSSRIGKYDCFDSDCSLSDDFSDLCCLKPVKRSNDMPLMDMVSFGAPTQVTAMHEDCLFMLTRNYGQHSYIFEVANTCSDRQYEIGFRHRMLHMSSSARYPVVRIVAPNSIEFILSIWQNVYLPVKTSLIYSLAHRVV</sequence>
<proteinExistence type="predicted"/>
<evidence type="ECO:0000313" key="2">
    <source>
        <dbReference type="EMBL" id="ELT95303.1"/>
    </source>
</evidence>
<feature type="signal peptide" evidence="1">
    <location>
        <begin position="1"/>
        <end position="19"/>
    </location>
</feature>
<dbReference type="AlphaFoldDB" id="R7TN95"/>
<evidence type="ECO:0000313" key="3">
    <source>
        <dbReference type="EnsemblMetazoa" id="CapteP201461"/>
    </source>
</evidence>